<feature type="binding site" evidence="11">
    <location>
        <position position="153"/>
    </location>
    <ligand>
        <name>Zn(2+)</name>
        <dbReference type="ChEBI" id="CHEBI:29105"/>
    </ligand>
</feature>
<reference evidence="16" key="1">
    <citation type="submission" date="2014-12" db="EMBL/GenBank/DDBJ databases">
        <title>Genome sequence of Clostridium beijerinckii strain 59B.</title>
        <authorList>
            <person name="Little G.T."/>
            <person name="Minton N.P."/>
        </authorList>
    </citation>
    <scope>NUCLEOTIDE SEQUENCE [LARGE SCALE GENOMIC DNA]</scope>
    <source>
        <strain evidence="16">59B</strain>
    </source>
</reference>
<dbReference type="KEGG" id="cbei:LF65_01673"/>
<name>A0A0B5QK40_CLOBE</name>
<dbReference type="Gene3D" id="3.20.20.80">
    <property type="entry name" value="Glycosidases"/>
    <property type="match status" value="1"/>
</dbReference>
<dbReference type="InterPro" id="IPR013529">
    <property type="entry name" value="Glyco_hydro_42_N"/>
</dbReference>
<dbReference type="Pfam" id="PF08533">
    <property type="entry name" value="Glyco_hydro_42C"/>
    <property type="match status" value="1"/>
</dbReference>
<evidence type="ECO:0000256" key="10">
    <source>
        <dbReference type="PIRSR" id="PIRSR001084-2"/>
    </source>
</evidence>
<dbReference type="CDD" id="cd03143">
    <property type="entry name" value="A4_beta-galactosidase_middle_domain"/>
    <property type="match status" value="1"/>
</dbReference>
<feature type="binding site" evidence="10">
    <location>
        <position position="103"/>
    </location>
    <ligand>
        <name>substrate</name>
    </ligand>
</feature>
<dbReference type="InterPro" id="IPR003476">
    <property type="entry name" value="Glyco_hydro_42"/>
</dbReference>
<gene>
    <name evidence="15" type="ORF">LF65_01673</name>
</gene>
<dbReference type="RefSeq" id="WP_041895564.1">
    <property type="nucleotide sequence ID" value="NZ_CP010086.2"/>
</dbReference>
<comment type="catalytic activity">
    <reaction evidence="1 8">
        <text>Hydrolysis of terminal non-reducing beta-D-galactose residues in beta-D-galactosides.</text>
        <dbReference type="EC" id="3.2.1.23"/>
    </reaction>
</comment>
<dbReference type="InterPro" id="IPR013738">
    <property type="entry name" value="Beta_galactosidase_Trimer"/>
</dbReference>
<dbReference type="GO" id="GO:0009341">
    <property type="term" value="C:beta-galactosidase complex"/>
    <property type="evidence" value="ECO:0007669"/>
    <property type="project" value="InterPro"/>
</dbReference>
<dbReference type="InterPro" id="IPR029062">
    <property type="entry name" value="Class_I_gatase-like"/>
</dbReference>
<evidence type="ECO:0000256" key="11">
    <source>
        <dbReference type="PIRSR" id="PIRSR001084-3"/>
    </source>
</evidence>
<keyword evidence="4 11" id="KW-0479">Metal-binding</keyword>
<dbReference type="SUPFAM" id="SSF52317">
    <property type="entry name" value="Class I glutamine amidotransferase-like"/>
    <property type="match status" value="1"/>
</dbReference>
<dbReference type="GO" id="GO:0004565">
    <property type="term" value="F:beta-galactosidase activity"/>
    <property type="evidence" value="ECO:0007669"/>
    <property type="project" value="UniProtKB-EC"/>
</dbReference>
<feature type="binding site" evidence="11">
    <location>
        <position position="151"/>
    </location>
    <ligand>
        <name>Zn(2+)</name>
        <dbReference type="ChEBI" id="CHEBI:29105"/>
    </ligand>
</feature>
<feature type="binding site" evidence="11">
    <location>
        <position position="107"/>
    </location>
    <ligand>
        <name>Zn(2+)</name>
        <dbReference type="ChEBI" id="CHEBI:29105"/>
    </ligand>
</feature>
<sequence length="676" mass="77948">MYFGADYYPEHWPRAEWESNALLMKEASINVVRIAEFAWAKMEPKEGVFDFSWLDEVIEVLSKQGIKVILGTPTATPPKWLSDKIEDIYMVNEFNQVRGFGSRRHYCYNNSKYKEYTAKIVTALAKHYKNNTNVVAWQIDNEFGCHDTVRCYCNNCLKDFQGWLENKYKSIERLNEEWGTVFWSQTYSSFEEIILPKYTVCDSAVSASGLNGRKRYSHNPGLLLDFYRFSSDSVVKYQKLQIDIIKNCDCNQPINNNLMGHFNQIDYFKLGEDLDFVSWDNYPNNEWGQNSMFSVSMAHDLMRGVKGKKFWMMEQQSGPCGWNSLGDTPKPGQIRLWTYQAIAHGAEGIVFFRWRACPFGTEQYWYGILDHDGIPRRRYKEIKQIGSEVERLSDLFVDSKVLSEAAIIKSYDNLWSHQFQPHNEKFDYNSLLIQYYTALGTNNINSDIVPYNIDFSEYKLLIMPAFNLMKDDILQRVENYVSGGGNLVLTFRSGTKEWNNSMTIKTLPGYFKELAGVTVEEFDSINFGREVQMFTEYGMGKVLMWADILKPISAEIIGTYASDFYEGEAAITVNSYGKGKVYYIGCDLEQEVLNKLLEEIALKSGIKPLIPNNIEGVEVVSKEKNGRKYIIVMNHNGYEVEIHLSGTYKELISNIDIDGKLMLNPYEVAILETNVG</sequence>
<evidence type="ECO:0000259" key="14">
    <source>
        <dbReference type="Pfam" id="PF08533"/>
    </source>
</evidence>
<feature type="binding site" evidence="11">
    <location>
        <position position="156"/>
    </location>
    <ligand>
        <name>Zn(2+)</name>
        <dbReference type="ChEBI" id="CHEBI:29105"/>
    </ligand>
</feature>
<accession>A0A0B5QK40</accession>
<dbReference type="InterPro" id="IPR013780">
    <property type="entry name" value="Glyco_hydro_b"/>
</dbReference>
<dbReference type="STRING" id="1520.LF65_01673"/>
<dbReference type="Proteomes" id="UP000031866">
    <property type="component" value="Chromosome"/>
</dbReference>
<feature type="active site" description="Proton donor" evidence="9">
    <location>
        <position position="142"/>
    </location>
</feature>
<feature type="binding site" evidence="10">
    <location>
        <position position="322"/>
    </location>
    <ligand>
        <name>substrate</name>
    </ligand>
</feature>
<dbReference type="Pfam" id="PF02449">
    <property type="entry name" value="Glyco_hydro_42"/>
    <property type="match status" value="1"/>
</dbReference>
<feature type="active site" description="Nucleophile" evidence="9">
    <location>
        <position position="314"/>
    </location>
</feature>
<dbReference type="Gene3D" id="3.40.50.880">
    <property type="match status" value="1"/>
</dbReference>
<evidence type="ECO:0000256" key="8">
    <source>
        <dbReference type="PIRNR" id="PIRNR001084"/>
    </source>
</evidence>
<dbReference type="SUPFAM" id="SSF51445">
    <property type="entry name" value="(Trans)glycosidases"/>
    <property type="match status" value="1"/>
</dbReference>
<feature type="domain" description="Beta-galactosidase C-terminal" evidence="14">
    <location>
        <begin position="616"/>
        <end position="672"/>
    </location>
</feature>
<dbReference type="GO" id="GO:0046872">
    <property type="term" value="F:metal ion binding"/>
    <property type="evidence" value="ECO:0007669"/>
    <property type="project" value="UniProtKB-KW"/>
</dbReference>
<evidence type="ECO:0000256" key="2">
    <source>
        <dbReference type="ARBA" id="ARBA00005940"/>
    </source>
</evidence>
<keyword evidence="7 8" id="KW-0326">Glycosidase</keyword>
<keyword evidence="5 8" id="KW-0378">Hydrolase</keyword>
<dbReference type="EMBL" id="CP010086">
    <property type="protein sequence ID" value="AJG98277.1"/>
    <property type="molecule type" value="Genomic_DNA"/>
</dbReference>
<dbReference type="PIRSF" id="PIRSF001084">
    <property type="entry name" value="B-galactosidase"/>
    <property type="match status" value="1"/>
</dbReference>
<evidence type="ECO:0000313" key="16">
    <source>
        <dbReference type="Proteomes" id="UP000031866"/>
    </source>
</evidence>
<dbReference type="PANTHER" id="PTHR36447:SF2">
    <property type="entry name" value="BETA-GALACTOSIDASE YESZ"/>
    <property type="match status" value="1"/>
</dbReference>
<evidence type="ECO:0000313" key="15">
    <source>
        <dbReference type="EMBL" id="AJG98277.1"/>
    </source>
</evidence>
<dbReference type="EC" id="3.2.1.23" evidence="3 8"/>
<evidence type="ECO:0000259" key="13">
    <source>
        <dbReference type="Pfam" id="PF08532"/>
    </source>
</evidence>
<evidence type="ECO:0000256" key="5">
    <source>
        <dbReference type="ARBA" id="ARBA00022801"/>
    </source>
</evidence>
<comment type="similarity">
    <text evidence="2 8">Belongs to the glycosyl hydrolase 42 family.</text>
</comment>
<keyword evidence="6 11" id="KW-0862">Zinc</keyword>
<dbReference type="PANTHER" id="PTHR36447">
    <property type="entry name" value="BETA-GALACTOSIDASE GANA"/>
    <property type="match status" value="1"/>
</dbReference>
<evidence type="ECO:0000259" key="12">
    <source>
        <dbReference type="Pfam" id="PF02449"/>
    </source>
</evidence>
<evidence type="ECO:0000256" key="9">
    <source>
        <dbReference type="PIRSR" id="PIRSR001084-1"/>
    </source>
</evidence>
<dbReference type="AlphaFoldDB" id="A0A0B5QK40"/>
<evidence type="ECO:0000256" key="1">
    <source>
        <dbReference type="ARBA" id="ARBA00001412"/>
    </source>
</evidence>
<feature type="domain" description="Beta-galactosidase trimerisation" evidence="13">
    <location>
        <begin position="404"/>
        <end position="606"/>
    </location>
</feature>
<dbReference type="Pfam" id="PF08532">
    <property type="entry name" value="Glyco_hydro_42M"/>
    <property type="match status" value="1"/>
</dbReference>
<evidence type="ECO:0000256" key="4">
    <source>
        <dbReference type="ARBA" id="ARBA00022723"/>
    </source>
</evidence>
<proteinExistence type="inferred from homology"/>
<evidence type="ECO:0000256" key="3">
    <source>
        <dbReference type="ARBA" id="ARBA00012756"/>
    </source>
</evidence>
<feature type="domain" description="Glycoside hydrolase family 42 N-terminal" evidence="12">
    <location>
        <begin position="6"/>
        <end position="391"/>
    </location>
</feature>
<evidence type="ECO:0000256" key="6">
    <source>
        <dbReference type="ARBA" id="ARBA00022833"/>
    </source>
</evidence>
<dbReference type="GO" id="GO:0006012">
    <property type="term" value="P:galactose metabolic process"/>
    <property type="evidence" value="ECO:0007669"/>
    <property type="project" value="InterPro"/>
</dbReference>
<evidence type="ECO:0000256" key="7">
    <source>
        <dbReference type="ARBA" id="ARBA00023295"/>
    </source>
</evidence>
<dbReference type="InterPro" id="IPR013739">
    <property type="entry name" value="Beta_galactosidase_C"/>
</dbReference>
<dbReference type="OrthoDB" id="9800974at2"/>
<organism evidence="15 16">
    <name type="scientific">Clostridium beijerinckii</name>
    <name type="common">Clostridium MP</name>
    <dbReference type="NCBI Taxonomy" id="1520"/>
    <lineage>
        <taxon>Bacteria</taxon>
        <taxon>Bacillati</taxon>
        <taxon>Bacillota</taxon>
        <taxon>Clostridia</taxon>
        <taxon>Eubacteriales</taxon>
        <taxon>Clostridiaceae</taxon>
        <taxon>Clostridium</taxon>
    </lineage>
</organism>
<dbReference type="InterPro" id="IPR017853">
    <property type="entry name" value="GH"/>
</dbReference>
<dbReference type="Gene3D" id="2.60.40.1180">
    <property type="entry name" value="Golgi alpha-mannosidase II"/>
    <property type="match status" value="1"/>
</dbReference>
<protein>
    <recommendedName>
        <fullName evidence="3 8">Beta-galactosidase</fullName>
        <shortName evidence="8">Beta-gal</shortName>
        <ecNumber evidence="3 8">3.2.1.23</ecNumber>
    </recommendedName>
</protein>
<feature type="binding site" evidence="10">
    <location>
        <position position="141"/>
    </location>
    <ligand>
        <name>substrate</name>
    </ligand>
</feature>